<gene>
    <name evidence="2" type="ORF">SAMN05878282_112105</name>
</gene>
<feature type="region of interest" description="Disordered" evidence="1">
    <location>
        <begin position="184"/>
        <end position="212"/>
    </location>
</feature>
<evidence type="ECO:0000256" key="1">
    <source>
        <dbReference type="SAM" id="MobiDB-lite"/>
    </source>
</evidence>
<organism evidence="2 3">
    <name type="scientific">Aquipseudomonas alcaligenes</name>
    <name type="common">Pseudomonas alcaligenes</name>
    <dbReference type="NCBI Taxonomy" id="43263"/>
    <lineage>
        <taxon>Bacteria</taxon>
        <taxon>Pseudomonadati</taxon>
        <taxon>Pseudomonadota</taxon>
        <taxon>Gammaproteobacteria</taxon>
        <taxon>Pseudomonadales</taxon>
        <taxon>Pseudomonadaceae</taxon>
        <taxon>Aquipseudomonas</taxon>
    </lineage>
</organism>
<evidence type="ECO:0000313" key="3">
    <source>
        <dbReference type="Proteomes" id="UP000185841"/>
    </source>
</evidence>
<dbReference type="Pfam" id="PF05309">
    <property type="entry name" value="TraE"/>
    <property type="match status" value="1"/>
</dbReference>
<dbReference type="EMBL" id="FTMP01000012">
    <property type="protein sequence ID" value="SIR00581.1"/>
    <property type="molecule type" value="Genomic_DNA"/>
</dbReference>
<feature type="compositionally biased region" description="Basic and acidic residues" evidence="1">
    <location>
        <begin position="187"/>
        <end position="212"/>
    </location>
</feature>
<dbReference type="InterPro" id="IPR007973">
    <property type="entry name" value="Pilus_assembly_TraE"/>
</dbReference>
<sequence>MLFKSMSQSFDGMRGENKFLRIAIAGLIVTNLFVSCSAINQDEIVTVVPPTLTERSWVSKVDSSAEYVDAWAMYIAMLLGNVSPSNAEVVKDAIGPILAPDIYQQVMEVLDKQIHAIRQDRVSLSFEPQKVLRDVANPNKFFVTGRAVTQGPTGDKRRTNRTYEFELKIRDYKPVISWLSTNTGDPRTADVIERERAKEEKMREREERLKKG</sequence>
<proteinExistence type="predicted"/>
<accession>A0A1N6XEA6</accession>
<protein>
    <submittedName>
        <fullName evidence="2">Conjugal transfer pilus assembly protein TraE</fullName>
    </submittedName>
</protein>
<evidence type="ECO:0000313" key="2">
    <source>
        <dbReference type="EMBL" id="SIR00581.1"/>
    </source>
</evidence>
<dbReference type="AlphaFoldDB" id="A0A1N6XEA6"/>
<reference evidence="2 3" key="1">
    <citation type="submission" date="2017-01" db="EMBL/GenBank/DDBJ databases">
        <authorList>
            <person name="Mah S.A."/>
            <person name="Swanson W.J."/>
            <person name="Moy G.W."/>
            <person name="Vacquier V.D."/>
        </authorList>
    </citation>
    <scope>NUCLEOTIDE SEQUENCE [LARGE SCALE GENOMIC DNA]</scope>
    <source>
        <strain evidence="2 3">RU36E</strain>
    </source>
</reference>
<name>A0A1N6XEA6_AQUAC</name>
<dbReference type="RefSeq" id="WP_076429382.1">
    <property type="nucleotide sequence ID" value="NZ_FTMP01000012.1"/>
</dbReference>
<dbReference type="Proteomes" id="UP000185841">
    <property type="component" value="Unassembled WGS sequence"/>
</dbReference>